<evidence type="ECO:0000313" key="3">
    <source>
        <dbReference type="EMBL" id="KZS38893.1"/>
    </source>
</evidence>
<dbReference type="SUPFAM" id="SSF56925">
    <property type="entry name" value="OMPA-like"/>
    <property type="match status" value="1"/>
</dbReference>
<sequence>MKTKQKFLSLIMIIVSCTTVFAQDDPLQSALLGFKGGANFATISSRNLEDPSFRSDFYVGLAIEAMLTDKFGFQVEAIYSRQGLKINQQLSKRKEIVRLDYIQIPILAKAYIIEGFNIQGGLQFGFKVDESSPVTFPLENGVDFNIDTIRSFDFQLTSGIEYKFKNGFFMQARYSYGFSEIVDDSEAHNSVFSTGIGFMFY</sequence>
<feature type="chain" id="PRO_5007840906" description="Outer membrane protein beta-barrel domain-containing protein" evidence="1">
    <location>
        <begin position="23"/>
        <end position="201"/>
    </location>
</feature>
<keyword evidence="4" id="KW-1185">Reference proteome</keyword>
<dbReference type="Gene3D" id="2.40.160.20">
    <property type="match status" value="1"/>
</dbReference>
<dbReference type="Proteomes" id="UP000076715">
    <property type="component" value="Unassembled WGS sequence"/>
</dbReference>
<feature type="signal peptide" evidence="1">
    <location>
        <begin position="1"/>
        <end position="22"/>
    </location>
</feature>
<dbReference type="STRING" id="1642818.AWE51_15035"/>
<evidence type="ECO:0000259" key="2">
    <source>
        <dbReference type="Pfam" id="PF13568"/>
    </source>
</evidence>
<dbReference type="OrthoDB" id="947434at2"/>
<comment type="caution">
    <text evidence="3">The sequence shown here is derived from an EMBL/GenBank/DDBJ whole genome shotgun (WGS) entry which is preliminary data.</text>
</comment>
<dbReference type="RefSeq" id="WP_066318791.1">
    <property type="nucleotide sequence ID" value="NZ_LQRT01000046.1"/>
</dbReference>
<protein>
    <recommendedName>
        <fullName evidence="2">Outer membrane protein beta-barrel domain-containing protein</fullName>
    </recommendedName>
</protein>
<dbReference type="InterPro" id="IPR011250">
    <property type="entry name" value="OMP/PagP_B-barrel"/>
</dbReference>
<proteinExistence type="predicted"/>
<dbReference type="PROSITE" id="PS51257">
    <property type="entry name" value="PROKAR_LIPOPROTEIN"/>
    <property type="match status" value="1"/>
</dbReference>
<evidence type="ECO:0000313" key="4">
    <source>
        <dbReference type="Proteomes" id="UP000076715"/>
    </source>
</evidence>
<dbReference type="InterPro" id="IPR025665">
    <property type="entry name" value="Beta-barrel_OMP_2"/>
</dbReference>
<gene>
    <name evidence="3" type="ORF">AWE51_15035</name>
</gene>
<dbReference type="AlphaFoldDB" id="A0A162Y264"/>
<reference evidence="3 4" key="1">
    <citation type="submission" date="2016-01" db="EMBL/GenBank/DDBJ databases">
        <title>The draft genome sequence of Aquimarina sp. RZW4-3-2.</title>
        <authorList>
            <person name="Wang Y."/>
        </authorList>
    </citation>
    <scope>NUCLEOTIDE SEQUENCE [LARGE SCALE GENOMIC DNA]</scope>
    <source>
        <strain evidence="3 4">RZW4-3-2</strain>
    </source>
</reference>
<feature type="domain" description="Outer membrane protein beta-barrel" evidence="2">
    <location>
        <begin position="21"/>
        <end position="181"/>
    </location>
</feature>
<evidence type="ECO:0000256" key="1">
    <source>
        <dbReference type="SAM" id="SignalP"/>
    </source>
</evidence>
<keyword evidence="1" id="KW-0732">Signal</keyword>
<accession>A0A162Y264</accession>
<dbReference type="Pfam" id="PF13568">
    <property type="entry name" value="OMP_b-brl_2"/>
    <property type="match status" value="1"/>
</dbReference>
<name>A0A162Y264_9FLAO</name>
<organism evidence="3 4">
    <name type="scientific">Aquimarina aggregata</name>
    <dbReference type="NCBI Taxonomy" id="1642818"/>
    <lineage>
        <taxon>Bacteria</taxon>
        <taxon>Pseudomonadati</taxon>
        <taxon>Bacteroidota</taxon>
        <taxon>Flavobacteriia</taxon>
        <taxon>Flavobacteriales</taxon>
        <taxon>Flavobacteriaceae</taxon>
        <taxon>Aquimarina</taxon>
    </lineage>
</organism>
<dbReference type="EMBL" id="LQRT01000046">
    <property type="protein sequence ID" value="KZS38893.1"/>
    <property type="molecule type" value="Genomic_DNA"/>
</dbReference>